<comment type="caution">
    <text evidence="2">The sequence shown here is derived from an EMBL/GenBank/DDBJ whole genome shotgun (WGS) entry which is preliminary data.</text>
</comment>
<reference evidence="2 3" key="1">
    <citation type="submission" date="2021-01" db="EMBL/GenBank/DDBJ databases">
        <title>Genomic Encyclopedia of Type Strains, Phase IV (KMG-IV): sequencing the most valuable type-strain genomes for metagenomic binning, comparative biology and taxonomic classification.</title>
        <authorList>
            <person name="Goeker M."/>
        </authorList>
    </citation>
    <scope>NUCLEOTIDE SEQUENCE [LARGE SCALE GENOMIC DNA]</scope>
    <source>
        <strain evidence="2 3">DSM 23711</strain>
    </source>
</reference>
<gene>
    <name evidence="2" type="ORF">JOC48_002854</name>
</gene>
<dbReference type="Proteomes" id="UP001296943">
    <property type="component" value="Unassembled WGS sequence"/>
</dbReference>
<keyword evidence="1" id="KW-0732">Signal</keyword>
<feature type="signal peptide" evidence="1">
    <location>
        <begin position="1"/>
        <end position="26"/>
    </location>
</feature>
<evidence type="ECO:0000313" key="3">
    <source>
        <dbReference type="Proteomes" id="UP001296943"/>
    </source>
</evidence>
<sequence length="131" mass="15174">MRFVIKKMFKSITLIVLLLTLSTVVGCSSDEAITEVSQPGELFEKKVTNDSKEKEKFEATFSTLDTNHIPKNITFEVNKNVWNLLEKDKVYELHYIYKHQSDKFVLEEISLSQVSLDNFRQKVKGIKGEIE</sequence>
<protein>
    <recommendedName>
        <fullName evidence="4">Lipoprotein</fullName>
    </recommendedName>
</protein>
<evidence type="ECO:0008006" key="4">
    <source>
        <dbReference type="Google" id="ProtNLM"/>
    </source>
</evidence>
<accession>A0ABS2N2K5</accession>
<evidence type="ECO:0000313" key="2">
    <source>
        <dbReference type="EMBL" id="MBM7572351.1"/>
    </source>
</evidence>
<keyword evidence="3" id="KW-1185">Reference proteome</keyword>
<proteinExistence type="predicted"/>
<dbReference type="PROSITE" id="PS51257">
    <property type="entry name" value="PROKAR_LIPOPROTEIN"/>
    <property type="match status" value="1"/>
</dbReference>
<name>A0ABS2N2K5_9BACI</name>
<dbReference type="RefSeq" id="WP_204500688.1">
    <property type="nucleotide sequence ID" value="NZ_JAFBDR010000016.1"/>
</dbReference>
<evidence type="ECO:0000256" key="1">
    <source>
        <dbReference type="SAM" id="SignalP"/>
    </source>
</evidence>
<feature type="chain" id="PRO_5047329228" description="Lipoprotein" evidence="1">
    <location>
        <begin position="27"/>
        <end position="131"/>
    </location>
</feature>
<organism evidence="2 3">
    <name type="scientific">Aquibacillus albus</name>
    <dbReference type="NCBI Taxonomy" id="1168171"/>
    <lineage>
        <taxon>Bacteria</taxon>
        <taxon>Bacillati</taxon>
        <taxon>Bacillota</taxon>
        <taxon>Bacilli</taxon>
        <taxon>Bacillales</taxon>
        <taxon>Bacillaceae</taxon>
        <taxon>Aquibacillus</taxon>
    </lineage>
</organism>
<dbReference type="EMBL" id="JAFBDR010000016">
    <property type="protein sequence ID" value="MBM7572351.1"/>
    <property type="molecule type" value="Genomic_DNA"/>
</dbReference>